<dbReference type="InterPro" id="IPR019144">
    <property type="entry name" value="Membralin"/>
</dbReference>
<dbReference type="GO" id="GO:1904294">
    <property type="term" value="P:positive regulation of ERAD pathway"/>
    <property type="evidence" value="ECO:0007669"/>
    <property type="project" value="TreeGrafter"/>
</dbReference>
<dbReference type="EMBL" id="CAKASE010000050">
    <property type="protein sequence ID" value="CAG9564066.1"/>
    <property type="molecule type" value="Genomic_DNA"/>
</dbReference>
<reference evidence="1" key="1">
    <citation type="submission" date="2021-09" db="EMBL/GenBank/DDBJ databases">
        <authorList>
            <person name="Martin H S."/>
        </authorList>
    </citation>
    <scope>NUCLEOTIDE SEQUENCE</scope>
</reference>
<dbReference type="PANTHER" id="PTHR21650">
    <property type="entry name" value="MEMBRALIN/KINETOCHORE PROTEIN NUF2"/>
    <property type="match status" value="1"/>
</dbReference>
<name>A0A8J2VTA9_9NEOP</name>
<gene>
    <name evidence="1" type="ORF">DCHRY22_LOCUS5111</name>
</gene>
<dbReference type="Proteomes" id="UP000789524">
    <property type="component" value="Unassembled WGS sequence"/>
</dbReference>
<dbReference type="AlphaFoldDB" id="A0A8J2VTA9"/>
<comment type="caution">
    <text evidence="1">The sequence shown here is derived from an EMBL/GenBank/DDBJ whole genome shotgun (WGS) entry which is preliminary data.</text>
</comment>
<dbReference type="Pfam" id="PF09746">
    <property type="entry name" value="Membralin"/>
    <property type="match status" value="1"/>
</dbReference>
<keyword evidence="2" id="KW-1185">Reference proteome</keyword>
<dbReference type="OrthoDB" id="6779347at2759"/>
<evidence type="ECO:0000313" key="2">
    <source>
        <dbReference type="Proteomes" id="UP000789524"/>
    </source>
</evidence>
<proteinExistence type="predicted"/>
<evidence type="ECO:0000313" key="1">
    <source>
        <dbReference type="EMBL" id="CAG9564066.1"/>
    </source>
</evidence>
<accession>A0A8J2VTA9</accession>
<dbReference type="GO" id="GO:0005783">
    <property type="term" value="C:endoplasmic reticulum"/>
    <property type="evidence" value="ECO:0007669"/>
    <property type="project" value="TreeGrafter"/>
</dbReference>
<dbReference type="PANTHER" id="PTHR21650:SF4">
    <property type="entry name" value="MEMBRALIN"/>
    <property type="match status" value="1"/>
</dbReference>
<protein>
    <submittedName>
        <fullName evidence="1">(African queen) hypothetical protein</fullName>
    </submittedName>
</protein>
<dbReference type="GO" id="GO:0034976">
    <property type="term" value="P:response to endoplasmic reticulum stress"/>
    <property type="evidence" value="ECO:0007669"/>
    <property type="project" value="TreeGrafter"/>
</dbReference>
<organism evidence="1 2">
    <name type="scientific">Danaus chrysippus</name>
    <name type="common">African queen</name>
    <dbReference type="NCBI Taxonomy" id="151541"/>
    <lineage>
        <taxon>Eukaryota</taxon>
        <taxon>Metazoa</taxon>
        <taxon>Ecdysozoa</taxon>
        <taxon>Arthropoda</taxon>
        <taxon>Hexapoda</taxon>
        <taxon>Insecta</taxon>
        <taxon>Pterygota</taxon>
        <taxon>Neoptera</taxon>
        <taxon>Endopterygota</taxon>
        <taxon>Lepidoptera</taxon>
        <taxon>Glossata</taxon>
        <taxon>Ditrysia</taxon>
        <taxon>Papilionoidea</taxon>
        <taxon>Nymphalidae</taxon>
        <taxon>Danainae</taxon>
        <taxon>Danaini</taxon>
        <taxon>Danaina</taxon>
        <taxon>Danaus</taxon>
        <taxon>Anosia</taxon>
    </lineage>
</organism>
<sequence>MYKVLGSMSDVRRYGIKGGTLKRYRIHYSQFAPSSRKLARQSLRVSPLIKSRDEQFVCHPTPRSGAWIALELTTRYIGMEAIMSEFFNDTTTAFYIILIVWIADQYDAICCHTAIAKRHWLSCNKLTKTPECVTATVKCGRVKILSQHKSSRPPIKLRPDRCAKLKAPASRLGEADLCSAPSNLRLELYTLGGDENEVSFVVWKASSGLSLGEQTITRGGPGLCSLSDVCVMRLGATAVLFIHYGHQHPVFGSMC</sequence>